<keyword evidence="4" id="KW-0723">Serine/threonine-protein kinase</keyword>
<dbReference type="InterPro" id="IPR011009">
    <property type="entry name" value="Kinase-like_dom_sf"/>
</dbReference>
<feature type="region of interest" description="Disordered" evidence="2">
    <location>
        <begin position="1"/>
        <end position="20"/>
    </location>
</feature>
<dbReference type="PANTHER" id="PTHR24348:SF68">
    <property type="entry name" value="SERINE_THREONINE-PROTEIN KINASE ATG1C"/>
    <property type="match status" value="1"/>
</dbReference>
<dbReference type="Proteomes" id="UP001370348">
    <property type="component" value="Chromosome"/>
</dbReference>
<protein>
    <submittedName>
        <fullName evidence="4">Serine/threonine protein kinase</fullName>
    </submittedName>
</protein>
<proteinExistence type="predicted"/>
<dbReference type="EMBL" id="CP089984">
    <property type="protein sequence ID" value="WXB11033.1"/>
    <property type="molecule type" value="Genomic_DNA"/>
</dbReference>
<feature type="binding site" evidence="1">
    <location>
        <position position="89"/>
    </location>
    <ligand>
        <name>ATP</name>
        <dbReference type="ChEBI" id="CHEBI:30616"/>
    </ligand>
</feature>
<dbReference type="InterPro" id="IPR000719">
    <property type="entry name" value="Prot_kinase_dom"/>
</dbReference>
<keyword evidence="5" id="KW-1185">Reference proteome</keyword>
<dbReference type="GO" id="GO:0004674">
    <property type="term" value="F:protein serine/threonine kinase activity"/>
    <property type="evidence" value="ECO:0007669"/>
    <property type="project" value="UniProtKB-KW"/>
</dbReference>
<dbReference type="PROSITE" id="PS50011">
    <property type="entry name" value="PROTEIN_KINASE_DOM"/>
    <property type="match status" value="1"/>
</dbReference>
<organism evidence="4 5">
    <name type="scientific">Pendulispora albinea</name>
    <dbReference type="NCBI Taxonomy" id="2741071"/>
    <lineage>
        <taxon>Bacteria</taxon>
        <taxon>Pseudomonadati</taxon>
        <taxon>Myxococcota</taxon>
        <taxon>Myxococcia</taxon>
        <taxon>Myxococcales</taxon>
        <taxon>Sorangiineae</taxon>
        <taxon>Pendulisporaceae</taxon>
        <taxon>Pendulispora</taxon>
    </lineage>
</organism>
<reference evidence="4 5" key="1">
    <citation type="submission" date="2021-12" db="EMBL/GenBank/DDBJ databases">
        <title>Discovery of the Pendulisporaceae a myxobacterial family with distinct sporulation behavior and unique specialized metabolism.</title>
        <authorList>
            <person name="Garcia R."/>
            <person name="Popoff A."/>
            <person name="Bader C.D."/>
            <person name="Loehr J."/>
            <person name="Walesch S."/>
            <person name="Walt C."/>
            <person name="Boldt J."/>
            <person name="Bunk B."/>
            <person name="Haeckl F.J.F.P.J."/>
            <person name="Gunesch A.P."/>
            <person name="Birkelbach J."/>
            <person name="Nuebel U."/>
            <person name="Pietschmann T."/>
            <person name="Bach T."/>
            <person name="Mueller R."/>
        </authorList>
    </citation>
    <scope>NUCLEOTIDE SEQUENCE [LARGE SCALE GENOMIC DNA]</scope>
    <source>
        <strain evidence="4 5">MSr11954</strain>
    </source>
</reference>
<dbReference type="PROSITE" id="PS00107">
    <property type="entry name" value="PROTEIN_KINASE_ATP"/>
    <property type="match status" value="1"/>
</dbReference>
<gene>
    <name evidence="4" type="ORF">LZC94_24495</name>
</gene>
<name>A0ABZ2LJ96_9BACT</name>
<dbReference type="InterPro" id="IPR045269">
    <property type="entry name" value="Atg1-like"/>
</dbReference>
<evidence type="ECO:0000256" key="2">
    <source>
        <dbReference type="SAM" id="MobiDB-lite"/>
    </source>
</evidence>
<dbReference type="SUPFAM" id="SSF56112">
    <property type="entry name" value="Protein kinase-like (PK-like)"/>
    <property type="match status" value="1"/>
</dbReference>
<evidence type="ECO:0000259" key="3">
    <source>
        <dbReference type="PROSITE" id="PS50011"/>
    </source>
</evidence>
<sequence>MAAPTMIGPPPMSYREGAPSTSMQAVPMPAGFHSTPAMAMPRITVQYPQVGAILTSARGHYEVQSVVGSGEFGAVYECVGPFDQVYAVKMIRPANRPYGEVHAEWAREVQRLMLLRHPNVVFIYDAFEENFLYYLALERCDHPLTAMLGHPMQEGLVIELARQLLAAVQFLHDNDIVHDDLHPGNVLISHADRPIVKISDFGISHELRGAPAIRPNVVHHKIMAPEVVAAGYTSKQSDLYQVGLLLYWMLTGTPALALELPYQELIRQVGGGEPRRRAEQIGTPLGHLIAKMLRRREVYRYTSAREVWADLRALPAWQNRDLFRAK</sequence>
<dbReference type="PANTHER" id="PTHR24348">
    <property type="entry name" value="SERINE/THREONINE-PROTEIN KINASE UNC-51-RELATED"/>
    <property type="match status" value="1"/>
</dbReference>
<accession>A0ABZ2LJ96</accession>
<keyword evidence="4" id="KW-0808">Transferase</keyword>
<keyword evidence="4" id="KW-0418">Kinase</keyword>
<dbReference type="CDD" id="cd14014">
    <property type="entry name" value="STKc_PknB_like"/>
    <property type="match status" value="1"/>
</dbReference>
<evidence type="ECO:0000256" key="1">
    <source>
        <dbReference type="PROSITE-ProRule" id="PRU10141"/>
    </source>
</evidence>
<dbReference type="Pfam" id="PF00069">
    <property type="entry name" value="Pkinase"/>
    <property type="match status" value="1"/>
</dbReference>
<evidence type="ECO:0000313" key="4">
    <source>
        <dbReference type="EMBL" id="WXB11033.1"/>
    </source>
</evidence>
<keyword evidence="1" id="KW-0067">ATP-binding</keyword>
<feature type="domain" description="Protein kinase" evidence="3">
    <location>
        <begin position="61"/>
        <end position="317"/>
    </location>
</feature>
<keyword evidence="1" id="KW-0547">Nucleotide-binding</keyword>
<evidence type="ECO:0000313" key="5">
    <source>
        <dbReference type="Proteomes" id="UP001370348"/>
    </source>
</evidence>
<dbReference type="RefSeq" id="WP_394820648.1">
    <property type="nucleotide sequence ID" value="NZ_CP089984.1"/>
</dbReference>
<dbReference type="InterPro" id="IPR017441">
    <property type="entry name" value="Protein_kinase_ATP_BS"/>
</dbReference>
<dbReference type="Gene3D" id="1.10.510.10">
    <property type="entry name" value="Transferase(Phosphotransferase) domain 1"/>
    <property type="match status" value="1"/>
</dbReference>